<evidence type="ECO:0000313" key="3">
    <source>
        <dbReference type="EMBL" id="ABO24863.1"/>
    </source>
</evidence>
<gene>
    <name evidence="3" type="ordered locus">Shew_2997</name>
</gene>
<dbReference type="Gene3D" id="3.40.630.30">
    <property type="match status" value="1"/>
</dbReference>
<keyword evidence="4" id="KW-1185">Reference proteome</keyword>
<dbReference type="EMBL" id="CP000606">
    <property type="protein sequence ID" value="ABO24863.1"/>
    <property type="molecule type" value="Genomic_DNA"/>
</dbReference>
<feature type="compositionally biased region" description="Polar residues" evidence="1">
    <location>
        <begin position="1"/>
        <end position="22"/>
    </location>
</feature>
<dbReference type="GO" id="GO:0016747">
    <property type="term" value="F:acyltransferase activity, transferring groups other than amino-acyl groups"/>
    <property type="evidence" value="ECO:0007669"/>
    <property type="project" value="InterPro"/>
</dbReference>
<accession>A3QHB5</accession>
<keyword evidence="3" id="KW-0808">Transferase</keyword>
<dbReference type="HOGENOM" id="CLU_013985_3_1_6"/>
<dbReference type="AlphaFoldDB" id="A3QHB5"/>
<proteinExistence type="predicted"/>
<dbReference type="InterPro" id="IPR016181">
    <property type="entry name" value="Acyl_CoA_acyltransferase"/>
</dbReference>
<dbReference type="PANTHER" id="PTHR43792">
    <property type="entry name" value="GNAT FAMILY, PUTATIVE (AFU_ORTHOLOGUE AFUA_3G00765)-RELATED-RELATED"/>
    <property type="match status" value="1"/>
</dbReference>
<reference evidence="3 4" key="1">
    <citation type="submission" date="2007-03" db="EMBL/GenBank/DDBJ databases">
        <title>Complete sequence of Shewanella loihica PV-4.</title>
        <authorList>
            <consortium name="US DOE Joint Genome Institute"/>
            <person name="Copeland A."/>
            <person name="Lucas S."/>
            <person name="Lapidus A."/>
            <person name="Barry K."/>
            <person name="Detter J.C."/>
            <person name="Glavina del Rio T."/>
            <person name="Hammon N."/>
            <person name="Israni S."/>
            <person name="Dalin E."/>
            <person name="Tice H."/>
            <person name="Pitluck S."/>
            <person name="Chain P."/>
            <person name="Malfatti S."/>
            <person name="Shin M."/>
            <person name="Vergez L."/>
            <person name="Schmutz J."/>
            <person name="Larimer F."/>
            <person name="Land M."/>
            <person name="Hauser L."/>
            <person name="Kyrpides N."/>
            <person name="Mikhailova N."/>
            <person name="Romine M.F."/>
            <person name="Serres G."/>
            <person name="Fredrickson J."/>
            <person name="Tiedje J."/>
            <person name="Richardson P."/>
        </authorList>
    </citation>
    <scope>NUCLEOTIDE SEQUENCE [LARGE SCALE GENOMIC DNA]</scope>
    <source>
        <strain evidence="4">ATCC BAA-1088 / PV-4</strain>
    </source>
</reference>
<dbReference type="PANTHER" id="PTHR43792:SF1">
    <property type="entry name" value="N-ACETYLTRANSFERASE DOMAIN-CONTAINING PROTEIN"/>
    <property type="match status" value="1"/>
</dbReference>
<dbReference type="eggNOG" id="COG1670">
    <property type="taxonomic scope" value="Bacteria"/>
</dbReference>
<protein>
    <submittedName>
        <fullName evidence="3">Acetyltransferase-like protein</fullName>
    </submittedName>
</protein>
<evidence type="ECO:0000259" key="2">
    <source>
        <dbReference type="Pfam" id="PF13302"/>
    </source>
</evidence>
<dbReference type="Proteomes" id="UP000001558">
    <property type="component" value="Chromosome"/>
</dbReference>
<dbReference type="OrthoDB" id="6195901at2"/>
<dbReference type="KEGG" id="slo:Shew_2997"/>
<evidence type="ECO:0000256" key="1">
    <source>
        <dbReference type="SAM" id="MobiDB-lite"/>
    </source>
</evidence>
<dbReference type="STRING" id="323850.Shew_2997"/>
<evidence type="ECO:0000313" key="4">
    <source>
        <dbReference type="Proteomes" id="UP000001558"/>
    </source>
</evidence>
<dbReference type="RefSeq" id="WP_011866794.1">
    <property type="nucleotide sequence ID" value="NC_009092.1"/>
</dbReference>
<dbReference type="InterPro" id="IPR051531">
    <property type="entry name" value="N-acetyltransferase"/>
</dbReference>
<feature type="domain" description="N-acetyltransferase" evidence="2">
    <location>
        <begin position="39"/>
        <end position="185"/>
    </location>
</feature>
<feature type="region of interest" description="Disordered" evidence="1">
    <location>
        <begin position="1"/>
        <end position="23"/>
    </location>
</feature>
<dbReference type="SUPFAM" id="SSF55729">
    <property type="entry name" value="Acyl-CoA N-acyltransferases (Nat)"/>
    <property type="match status" value="1"/>
</dbReference>
<sequence length="218" mass="24451">MPDNEPFSSKQLPSREQPSSALPSRLTHYLADHGFASKRLTMRPIDETDQALYRRLYCDEKVMRHIGAPLTQAEADRAFQTALSQMNRALSGAASSCQYMNWAIVEQQSQHAIGIQGLTWQGEDRTQAEIGIMLMPQANGKLYPEEAMGALMEYAYLKLGVMRILANFAAKNLATERFVKKLGFVFDADALPAATTEAKEARQMKSCFADSHHYKRSK</sequence>
<dbReference type="Pfam" id="PF13302">
    <property type="entry name" value="Acetyltransf_3"/>
    <property type="match status" value="1"/>
</dbReference>
<organism evidence="3 4">
    <name type="scientific">Shewanella loihica (strain ATCC BAA-1088 / PV-4)</name>
    <dbReference type="NCBI Taxonomy" id="323850"/>
    <lineage>
        <taxon>Bacteria</taxon>
        <taxon>Pseudomonadati</taxon>
        <taxon>Pseudomonadota</taxon>
        <taxon>Gammaproteobacteria</taxon>
        <taxon>Alteromonadales</taxon>
        <taxon>Shewanellaceae</taxon>
        <taxon>Shewanella</taxon>
    </lineage>
</organism>
<name>A3QHB5_SHELP</name>
<dbReference type="InterPro" id="IPR000182">
    <property type="entry name" value="GNAT_dom"/>
</dbReference>